<keyword evidence="1" id="KW-1133">Transmembrane helix</keyword>
<accession>A0A5C6M7W5</accession>
<dbReference type="RefSeq" id="WP_057973493.1">
    <property type="nucleotide sequence ID" value="NZ_JANXKU010000004.1"/>
</dbReference>
<reference evidence="3 4" key="1">
    <citation type="submission" date="2019-04" db="EMBL/GenBank/DDBJ databases">
        <title>In vitro growth and metabolic characteristics of meat-borne Lactobacillus algidus strains.</title>
        <authorList>
            <person name="Sade E."/>
            <person name="Per J."/>
            <person name="Tytti H."/>
            <person name="Johanna B.K."/>
        </authorList>
    </citation>
    <scope>NUCLEOTIDE SEQUENCE [LARGE SCALE GENOMIC DNA]</scope>
    <source>
        <strain evidence="3 4">LTS37-1</strain>
    </source>
</reference>
<dbReference type="SUPFAM" id="SSF54403">
    <property type="entry name" value="Cystatin/monellin"/>
    <property type="match status" value="2"/>
</dbReference>
<evidence type="ECO:0000313" key="4">
    <source>
        <dbReference type="Proteomes" id="UP000321659"/>
    </source>
</evidence>
<organism evidence="3 4">
    <name type="scientific">Dellaglioa algida</name>
    <dbReference type="NCBI Taxonomy" id="105612"/>
    <lineage>
        <taxon>Bacteria</taxon>
        <taxon>Bacillati</taxon>
        <taxon>Bacillota</taxon>
        <taxon>Bacilli</taxon>
        <taxon>Lactobacillales</taxon>
        <taxon>Lactobacillaceae</taxon>
        <taxon>Dellaglioa</taxon>
    </lineage>
</organism>
<dbReference type="EMBL" id="SRRQ01000007">
    <property type="protein sequence ID" value="TWW10910.1"/>
    <property type="molecule type" value="Genomic_DNA"/>
</dbReference>
<feature type="domain" description="Cell wall elongation regulator TseB-like" evidence="2">
    <location>
        <begin position="44"/>
        <end position="87"/>
    </location>
</feature>
<keyword evidence="1" id="KW-0472">Membrane</keyword>
<dbReference type="Gene3D" id="3.10.450.40">
    <property type="match status" value="2"/>
</dbReference>
<name>A0A5C6M7W5_9LACO</name>
<feature type="transmembrane region" description="Helical" evidence="1">
    <location>
        <begin position="12"/>
        <end position="31"/>
    </location>
</feature>
<dbReference type="Proteomes" id="UP000321659">
    <property type="component" value="Unassembled WGS sequence"/>
</dbReference>
<proteinExistence type="predicted"/>
<comment type="caution">
    <text evidence="3">The sequence shown here is derived from an EMBL/GenBank/DDBJ whole genome shotgun (WGS) entry which is preliminary data.</text>
</comment>
<sequence>MQRSQKKSKNIMFLSILGAIVVIVVGAFILYSRAKSPMVTAEKEAVTIAKKYANLDKESEFYRYNRDATYFTVAGTTKANKKIYVIVAQKGGKVKVLTQANGKSKNDILTYIWDKKSPSKILNIGLGIYNDVPAWEVSYLNKKKELSYETIQFSDGKVLKSVENI</sequence>
<dbReference type="Pfam" id="PF17881">
    <property type="entry name" value="TseB"/>
    <property type="match status" value="1"/>
</dbReference>
<evidence type="ECO:0000313" key="3">
    <source>
        <dbReference type="EMBL" id="TWW10910.1"/>
    </source>
</evidence>
<dbReference type="InterPro" id="IPR046350">
    <property type="entry name" value="Cystatin_sf"/>
</dbReference>
<dbReference type="AlphaFoldDB" id="A0A5C6M7W5"/>
<dbReference type="InterPro" id="IPR041401">
    <property type="entry name" value="TseB-like_dom"/>
</dbReference>
<keyword evidence="1" id="KW-0812">Transmembrane</keyword>
<evidence type="ECO:0000259" key="2">
    <source>
        <dbReference type="Pfam" id="PF17881"/>
    </source>
</evidence>
<protein>
    <recommendedName>
        <fullName evidence="2">Cell wall elongation regulator TseB-like domain-containing protein</fullName>
    </recommendedName>
</protein>
<evidence type="ECO:0000256" key="1">
    <source>
        <dbReference type="SAM" id="Phobius"/>
    </source>
</evidence>
<gene>
    <name evidence="3" type="ORF">LABALGLTS371_10830</name>
</gene>